<sequence>MHHTFQIQLPADKTTAVMADLLKIDEVIGLALSPGTSHKPIGNVLGDALSVQLLNKGADKVLGILANHYGNAPYLVSTSLTESMIESNQAEKLENDADEAIWEEIETSMRSQGRISPNFLVLMALGGIMATIGIVSEPTRQVMPFVAAAIIAPGFEPIAGIALSVVLRRWQVMGRALMSSLVGYTTIIASSSLTFWFLQTIGETDISKFAGSAEVYHLANPTAVDTLLSICGTLAGAIIMSSFRKSVIAGALIAMVIINAAAMIGIGLVCGRYDLAGQGLQRFGFDIALILLACGLVFWAKQRFFHHRRPVA</sequence>
<gene>
    <name evidence="2" type="ORF">ACFS25_25390</name>
</gene>
<keyword evidence="1" id="KW-0812">Transmembrane</keyword>
<protein>
    <submittedName>
        <fullName evidence="2">DUF389 domain-containing protein</fullName>
    </submittedName>
</protein>
<dbReference type="InterPro" id="IPR005240">
    <property type="entry name" value="DUF389"/>
</dbReference>
<name>A0ABW6AP18_9BACT</name>
<feature type="transmembrane region" description="Helical" evidence="1">
    <location>
        <begin position="142"/>
        <end position="167"/>
    </location>
</feature>
<feature type="transmembrane region" description="Helical" evidence="1">
    <location>
        <begin position="247"/>
        <end position="268"/>
    </location>
</feature>
<evidence type="ECO:0000256" key="1">
    <source>
        <dbReference type="SAM" id="Phobius"/>
    </source>
</evidence>
<feature type="transmembrane region" description="Helical" evidence="1">
    <location>
        <begin position="280"/>
        <end position="300"/>
    </location>
</feature>
<feature type="transmembrane region" description="Helical" evidence="1">
    <location>
        <begin position="119"/>
        <end position="136"/>
    </location>
</feature>
<keyword evidence="1" id="KW-1133">Transmembrane helix</keyword>
<organism evidence="2 3">
    <name type="scientific">Spirosoma flavum</name>
    <dbReference type="NCBI Taxonomy" id="2048557"/>
    <lineage>
        <taxon>Bacteria</taxon>
        <taxon>Pseudomonadati</taxon>
        <taxon>Bacteroidota</taxon>
        <taxon>Cytophagia</taxon>
        <taxon>Cytophagales</taxon>
        <taxon>Cytophagaceae</taxon>
        <taxon>Spirosoma</taxon>
    </lineage>
</organism>
<feature type="transmembrane region" description="Helical" evidence="1">
    <location>
        <begin position="179"/>
        <end position="198"/>
    </location>
</feature>
<proteinExistence type="predicted"/>
<accession>A0ABW6AP18</accession>
<reference evidence="3" key="1">
    <citation type="journal article" date="2019" name="Int. J. Syst. Evol. Microbiol.">
        <title>The Global Catalogue of Microorganisms (GCM) 10K type strain sequencing project: providing services to taxonomists for standard genome sequencing and annotation.</title>
        <authorList>
            <consortium name="The Broad Institute Genomics Platform"/>
            <consortium name="The Broad Institute Genome Sequencing Center for Infectious Disease"/>
            <person name="Wu L."/>
            <person name="Ma J."/>
        </authorList>
    </citation>
    <scope>NUCLEOTIDE SEQUENCE [LARGE SCALE GENOMIC DNA]</scope>
    <source>
        <strain evidence="3">KCTC 52490</strain>
    </source>
</reference>
<keyword evidence="1" id="KW-0472">Membrane</keyword>
<dbReference type="RefSeq" id="WP_381506642.1">
    <property type="nucleotide sequence ID" value="NZ_JBHUOM010000023.1"/>
</dbReference>
<dbReference type="Pfam" id="PF04087">
    <property type="entry name" value="DUF389"/>
    <property type="match status" value="1"/>
</dbReference>
<dbReference type="EMBL" id="JBHUOM010000023">
    <property type="protein sequence ID" value="MFD2937140.1"/>
    <property type="molecule type" value="Genomic_DNA"/>
</dbReference>
<dbReference type="PANTHER" id="PTHR20992:SF9">
    <property type="entry name" value="AT15442P-RELATED"/>
    <property type="match status" value="1"/>
</dbReference>
<evidence type="ECO:0000313" key="3">
    <source>
        <dbReference type="Proteomes" id="UP001597512"/>
    </source>
</evidence>
<dbReference type="Proteomes" id="UP001597512">
    <property type="component" value="Unassembled WGS sequence"/>
</dbReference>
<comment type="caution">
    <text evidence="2">The sequence shown here is derived from an EMBL/GenBank/DDBJ whole genome shotgun (WGS) entry which is preliminary data.</text>
</comment>
<keyword evidence="3" id="KW-1185">Reference proteome</keyword>
<evidence type="ECO:0000313" key="2">
    <source>
        <dbReference type="EMBL" id="MFD2937140.1"/>
    </source>
</evidence>
<dbReference type="PANTHER" id="PTHR20992">
    <property type="entry name" value="AT15442P-RELATED"/>
    <property type="match status" value="1"/>
</dbReference>
<feature type="transmembrane region" description="Helical" evidence="1">
    <location>
        <begin position="218"/>
        <end position="240"/>
    </location>
</feature>